<dbReference type="SMART" id="SM00184">
    <property type="entry name" value="RING"/>
    <property type="match status" value="1"/>
</dbReference>
<dbReference type="InterPro" id="IPR000315">
    <property type="entry name" value="Znf_B-box"/>
</dbReference>
<dbReference type="GO" id="GO:0005737">
    <property type="term" value="C:cytoplasm"/>
    <property type="evidence" value="ECO:0007669"/>
    <property type="project" value="UniProtKB-ARBA"/>
</dbReference>
<keyword evidence="4" id="KW-0862">Zinc</keyword>
<dbReference type="InterPro" id="IPR003879">
    <property type="entry name" value="Butyrophylin_SPRY"/>
</dbReference>
<dbReference type="InterPro" id="IPR013083">
    <property type="entry name" value="Znf_RING/FYVE/PHD"/>
</dbReference>
<dbReference type="Pfam" id="PF15227">
    <property type="entry name" value="zf-C3HC4_4"/>
    <property type="match status" value="1"/>
</dbReference>
<evidence type="ECO:0000256" key="2">
    <source>
        <dbReference type="ARBA" id="ARBA00022723"/>
    </source>
</evidence>
<dbReference type="InterPro" id="IPR001870">
    <property type="entry name" value="B30.2/SPRY"/>
</dbReference>
<feature type="domain" description="RING-type" evidence="8">
    <location>
        <begin position="11"/>
        <end position="54"/>
    </location>
</feature>
<keyword evidence="1" id="KW-0399">Innate immunity</keyword>
<dbReference type="EMBL" id="OY660868">
    <property type="protein sequence ID" value="CAJ1057346.1"/>
    <property type="molecule type" value="Genomic_DNA"/>
</dbReference>
<evidence type="ECO:0000256" key="4">
    <source>
        <dbReference type="ARBA" id="ARBA00022833"/>
    </source>
</evidence>
<evidence type="ECO:0000256" key="6">
    <source>
        <dbReference type="PROSITE-ProRule" id="PRU00024"/>
    </source>
</evidence>
<dbReference type="GO" id="GO:0008270">
    <property type="term" value="F:zinc ion binding"/>
    <property type="evidence" value="ECO:0007669"/>
    <property type="project" value="UniProtKB-KW"/>
</dbReference>
<dbReference type="InterPro" id="IPR013320">
    <property type="entry name" value="ConA-like_dom_sf"/>
</dbReference>
<dbReference type="SUPFAM" id="SSF57850">
    <property type="entry name" value="RING/U-box"/>
    <property type="match status" value="1"/>
</dbReference>
<accession>A0AAV1F9F9</accession>
<dbReference type="Gene3D" id="3.30.160.60">
    <property type="entry name" value="Classic Zinc Finger"/>
    <property type="match status" value="1"/>
</dbReference>
<proteinExistence type="predicted"/>
<evidence type="ECO:0000259" key="10">
    <source>
        <dbReference type="PROSITE" id="PS50188"/>
    </source>
</evidence>
<reference evidence="11" key="1">
    <citation type="submission" date="2023-08" db="EMBL/GenBank/DDBJ databases">
        <authorList>
            <person name="Alioto T."/>
            <person name="Alioto T."/>
            <person name="Gomez Garrido J."/>
        </authorList>
    </citation>
    <scope>NUCLEOTIDE SEQUENCE</scope>
</reference>
<dbReference type="Pfam" id="PF13765">
    <property type="entry name" value="PRY"/>
    <property type="match status" value="1"/>
</dbReference>
<dbReference type="Gene3D" id="3.30.40.10">
    <property type="entry name" value="Zinc/RING finger domain, C3HC4 (zinc finger)"/>
    <property type="match status" value="1"/>
</dbReference>
<keyword evidence="7" id="KW-0175">Coiled coil</keyword>
<evidence type="ECO:0000313" key="11">
    <source>
        <dbReference type="EMBL" id="CAJ1057346.1"/>
    </source>
</evidence>
<dbReference type="SMART" id="SM00449">
    <property type="entry name" value="SPRY"/>
    <property type="match status" value="1"/>
</dbReference>
<evidence type="ECO:0000313" key="12">
    <source>
        <dbReference type="Proteomes" id="UP001178508"/>
    </source>
</evidence>
<dbReference type="InterPro" id="IPR017907">
    <property type="entry name" value="Znf_RING_CS"/>
</dbReference>
<evidence type="ECO:0000256" key="7">
    <source>
        <dbReference type="SAM" id="Coils"/>
    </source>
</evidence>
<dbReference type="InterPro" id="IPR058030">
    <property type="entry name" value="TRIM8/14/16/25/29/45/65_CC"/>
</dbReference>
<feature type="domain" description="B30.2/SPRY" evidence="10">
    <location>
        <begin position="353"/>
        <end position="541"/>
    </location>
</feature>
<dbReference type="CDD" id="cd19769">
    <property type="entry name" value="Bbox2_TRIM16-like"/>
    <property type="match status" value="1"/>
</dbReference>
<dbReference type="PROSITE" id="PS50089">
    <property type="entry name" value="ZF_RING_2"/>
    <property type="match status" value="1"/>
</dbReference>
<dbReference type="InterPro" id="IPR051051">
    <property type="entry name" value="E3_ubiq-ligase_TRIM/RNF"/>
</dbReference>
<dbReference type="GO" id="GO:0045087">
    <property type="term" value="P:innate immune response"/>
    <property type="evidence" value="ECO:0007669"/>
    <property type="project" value="UniProtKB-KW"/>
</dbReference>
<dbReference type="SMART" id="SM00336">
    <property type="entry name" value="BBOX"/>
    <property type="match status" value="1"/>
</dbReference>
<dbReference type="PANTHER" id="PTHR25465:SF5">
    <property type="entry name" value="E3 UBIQUITIN_ISG15 LIGASE TRIM25-RELATED"/>
    <property type="match status" value="1"/>
</dbReference>
<feature type="domain" description="B box-type" evidence="9">
    <location>
        <begin position="144"/>
        <end position="184"/>
    </location>
</feature>
<keyword evidence="5" id="KW-0391">Immunity</keyword>
<evidence type="ECO:0000256" key="3">
    <source>
        <dbReference type="ARBA" id="ARBA00022771"/>
    </source>
</evidence>
<dbReference type="Pfam" id="PF00622">
    <property type="entry name" value="SPRY"/>
    <property type="match status" value="1"/>
</dbReference>
<keyword evidence="12" id="KW-1185">Reference proteome</keyword>
<feature type="coiled-coil region" evidence="7">
    <location>
        <begin position="199"/>
        <end position="240"/>
    </location>
</feature>
<dbReference type="Gene3D" id="2.60.120.920">
    <property type="match status" value="1"/>
</dbReference>
<evidence type="ECO:0000259" key="9">
    <source>
        <dbReference type="PROSITE" id="PS50119"/>
    </source>
</evidence>
<evidence type="ECO:0000259" key="8">
    <source>
        <dbReference type="PROSITE" id="PS50089"/>
    </source>
</evidence>
<dbReference type="SUPFAM" id="SSF49899">
    <property type="entry name" value="Concanavalin A-like lectins/glucanases"/>
    <property type="match status" value="1"/>
</dbReference>
<gene>
    <name evidence="11" type="ORF">XNOV1_A029499</name>
</gene>
<evidence type="ECO:0000256" key="1">
    <source>
        <dbReference type="ARBA" id="ARBA00022588"/>
    </source>
</evidence>
<dbReference type="SUPFAM" id="SSF57845">
    <property type="entry name" value="B-box zinc-binding domain"/>
    <property type="match status" value="1"/>
</dbReference>
<dbReference type="InterPro" id="IPR001841">
    <property type="entry name" value="Znf_RING"/>
</dbReference>
<name>A0AAV1F9F9_XYRNO</name>
<evidence type="ECO:0000256" key="5">
    <source>
        <dbReference type="ARBA" id="ARBA00022859"/>
    </source>
</evidence>
<dbReference type="PROSITE" id="PS50119">
    <property type="entry name" value="ZF_BBOX"/>
    <property type="match status" value="1"/>
</dbReference>
<dbReference type="AlphaFoldDB" id="A0AAV1F9F9"/>
<dbReference type="PRINTS" id="PR01407">
    <property type="entry name" value="BUTYPHLNCDUF"/>
</dbReference>
<dbReference type="Proteomes" id="UP001178508">
    <property type="component" value="Chromosome 5"/>
</dbReference>
<sequence length="541" mass="61223">MAESCMDRLSCPICLDTLKTPVTLLCGHSFCMDCVNGYWDQEQVGSTYSCPQCRHTFIHRPVLSKSTVLADLVEEIPKEQQPCLLEKDEVSPGDVECDFCIGKKLKAVKSCLVCLASYCATHLQPHYESAAFKRHKLVEVSTCIQQKICPKHDKLLEVYCRSDGQCICLLCVMDEHKGHNTVSAAAERKEKQKGFGKRKKSFQLRIQEKEKQLRQLRQKMKELQSSADAAAAENERAYTEIVRMAGKKCHAVEELIRVQEKAAGSRGEAVQERLKREISELRKKEDDLMQLSLTEDHIHFLQSCQDIFVSPQLDVGSDSEIPPHPNFDFVTKAISDLKNMMKNLEKETNEVSESIQATDPETRQEFCLYSCHLLLDPNTAFENLLLTEGNRAVTWVKKAQKYPHHLDRFTKYDQVLCSEGLSGVCYFEVEWRGHKVEISMSYKGSELEESGFGFSDQSWCICLSNSGCSFWHLGIKTKISSPCSSTVGVYLNHSAGVLSFYSVSDSDQMSLLHRVQTMFSQPLYPGFMVSRGSSLKILPLK</sequence>
<dbReference type="InterPro" id="IPR006574">
    <property type="entry name" value="PRY"/>
</dbReference>
<protein>
    <submittedName>
        <fullName evidence="11">LOW QUALITY PROTEIN: E3 ubiquitin-protein ligase TRIM47-like</fullName>
    </submittedName>
</protein>
<dbReference type="InterPro" id="IPR003877">
    <property type="entry name" value="SPRY_dom"/>
</dbReference>
<keyword evidence="3 6" id="KW-0863">Zinc-finger</keyword>
<dbReference type="Pfam" id="PF00643">
    <property type="entry name" value="zf-B_box"/>
    <property type="match status" value="1"/>
</dbReference>
<keyword evidence="2" id="KW-0479">Metal-binding</keyword>
<dbReference type="SMART" id="SM00589">
    <property type="entry name" value="PRY"/>
    <property type="match status" value="1"/>
</dbReference>
<dbReference type="InterPro" id="IPR043136">
    <property type="entry name" value="B30.2/SPRY_sf"/>
</dbReference>
<dbReference type="PROSITE" id="PS00518">
    <property type="entry name" value="ZF_RING_1"/>
    <property type="match status" value="1"/>
</dbReference>
<dbReference type="PANTHER" id="PTHR25465">
    <property type="entry name" value="B-BOX DOMAIN CONTAINING"/>
    <property type="match status" value="1"/>
</dbReference>
<dbReference type="PROSITE" id="PS50188">
    <property type="entry name" value="B302_SPRY"/>
    <property type="match status" value="1"/>
</dbReference>
<dbReference type="Pfam" id="PF25600">
    <property type="entry name" value="TRIM_CC"/>
    <property type="match status" value="1"/>
</dbReference>
<dbReference type="Gene3D" id="4.10.830.40">
    <property type="match status" value="1"/>
</dbReference>
<organism evidence="11 12">
    <name type="scientific">Xyrichtys novacula</name>
    <name type="common">Pearly razorfish</name>
    <name type="synonym">Hemipteronotus novacula</name>
    <dbReference type="NCBI Taxonomy" id="13765"/>
    <lineage>
        <taxon>Eukaryota</taxon>
        <taxon>Metazoa</taxon>
        <taxon>Chordata</taxon>
        <taxon>Craniata</taxon>
        <taxon>Vertebrata</taxon>
        <taxon>Euteleostomi</taxon>
        <taxon>Actinopterygii</taxon>
        <taxon>Neopterygii</taxon>
        <taxon>Teleostei</taxon>
        <taxon>Neoteleostei</taxon>
        <taxon>Acanthomorphata</taxon>
        <taxon>Eupercaria</taxon>
        <taxon>Labriformes</taxon>
        <taxon>Labridae</taxon>
        <taxon>Xyrichtys</taxon>
    </lineage>
</organism>
<feature type="coiled-coil region" evidence="7">
    <location>
        <begin position="327"/>
        <end position="357"/>
    </location>
</feature>
<dbReference type="CDD" id="cd16040">
    <property type="entry name" value="SPRY_PRY_SNTX"/>
    <property type="match status" value="1"/>
</dbReference>